<proteinExistence type="inferred from homology"/>
<accession>A0A915JUW8</accession>
<name>A0A915JUW8_ROMCU</name>
<organism evidence="4 5">
    <name type="scientific">Romanomermis culicivorax</name>
    <name type="common">Nematode worm</name>
    <dbReference type="NCBI Taxonomy" id="13658"/>
    <lineage>
        <taxon>Eukaryota</taxon>
        <taxon>Metazoa</taxon>
        <taxon>Ecdysozoa</taxon>
        <taxon>Nematoda</taxon>
        <taxon>Enoplea</taxon>
        <taxon>Dorylaimia</taxon>
        <taxon>Mermithida</taxon>
        <taxon>Mermithoidea</taxon>
        <taxon>Mermithidae</taxon>
        <taxon>Romanomermis</taxon>
    </lineage>
</organism>
<sequence>MTRGNQRDLARAKNMKKQQELSKGKLSDDGLTVEQRKIRDAEIMRQKQLAKLQQQGTGGQNAGTSKGK</sequence>
<feature type="domain" description="Small EDRK-rich factor-like N-terminal" evidence="3">
    <location>
        <begin position="1"/>
        <end position="37"/>
    </location>
</feature>
<dbReference type="OMA" id="NRDADIM"/>
<dbReference type="InterPro" id="IPR040211">
    <property type="entry name" value="SERF1/2-like"/>
</dbReference>
<evidence type="ECO:0000256" key="1">
    <source>
        <dbReference type="ARBA" id="ARBA00007309"/>
    </source>
</evidence>
<feature type="region of interest" description="Disordered" evidence="2">
    <location>
        <begin position="1"/>
        <end position="33"/>
    </location>
</feature>
<protein>
    <submittedName>
        <fullName evidence="5">Small EDRK-rich factor-like N-terminal domain-containing protein</fullName>
    </submittedName>
</protein>
<dbReference type="InterPro" id="IPR007513">
    <property type="entry name" value="SERF-like_N"/>
</dbReference>
<comment type="similarity">
    <text evidence="1">Belongs to the SERF family.</text>
</comment>
<keyword evidence="4" id="KW-1185">Reference proteome</keyword>
<feature type="region of interest" description="Disordered" evidence="2">
    <location>
        <begin position="48"/>
        <end position="68"/>
    </location>
</feature>
<evidence type="ECO:0000313" key="4">
    <source>
        <dbReference type="Proteomes" id="UP000887565"/>
    </source>
</evidence>
<dbReference type="GO" id="GO:0005829">
    <property type="term" value="C:cytosol"/>
    <property type="evidence" value="ECO:0007669"/>
    <property type="project" value="TreeGrafter"/>
</dbReference>
<dbReference type="PANTHER" id="PTHR13596:SF0">
    <property type="entry name" value="SI:CH211-39K3.2-RELATED"/>
    <property type="match status" value="1"/>
</dbReference>
<dbReference type="AlphaFoldDB" id="A0A915JUW8"/>
<dbReference type="PANTHER" id="PTHR13596">
    <property type="entry name" value="SMALL EDRK-RICH FACTOR 1"/>
    <property type="match status" value="1"/>
</dbReference>
<evidence type="ECO:0000313" key="5">
    <source>
        <dbReference type="WBParaSite" id="nRc.2.0.1.t29888-RA"/>
    </source>
</evidence>
<dbReference type="WBParaSite" id="nRc.2.0.1.t29888-RA">
    <property type="protein sequence ID" value="nRc.2.0.1.t29888-RA"/>
    <property type="gene ID" value="nRc.2.0.1.g29888"/>
</dbReference>
<evidence type="ECO:0000256" key="2">
    <source>
        <dbReference type="SAM" id="MobiDB-lite"/>
    </source>
</evidence>
<reference evidence="5" key="1">
    <citation type="submission" date="2022-11" db="UniProtKB">
        <authorList>
            <consortium name="WormBaseParasite"/>
        </authorList>
    </citation>
    <scope>IDENTIFICATION</scope>
</reference>
<dbReference type="Proteomes" id="UP000887565">
    <property type="component" value="Unplaced"/>
</dbReference>
<evidence type="ECO:0000259" key="3">
    <source>
        <dbReference type="Pfam" id="PF04419"/>
    </source>
</evidence>
<dbReference type="Pfam" id="PF04419">
    <property type="entry name" value="SERF-like_N"/>
    <property type="match status" value="1"/>
</dbReference>